<accession>A0A5K3F548</accession>
<dbReference type="AlphaFoldDB" id="A0A5K3F548"/>
<dbReference type="WBParaSite" id="MCU_004924-RA">
    <property type="protein sequence ID" value="MCU_004924-RA"/>
    <property type="gene ID" value="MCU_004924"/>
</dbReference>
<sequence>MTTRTGNQKTLPLFFIGWKWLEFDPRYPNTSAAANVVYPSPCLKRTATTEEALLINQKPEPQIRSRPSESHTLLTSFIVYHFSNVSVSCWLHIFFARHLNANRQRTS</sequence>
<protein>
    <submittedName>
        <fullName evidence="1">Ovule protein</fullName>
    </submittedName>
</protein>
<proteinExistence type="predicted"/>
<reference evidence="1" key="1">
    <citation type="submission" date="2019-11" db="UniProtKB">
        <authorList>
            <consortium name="WormBaseParasite"/>
        </authorList>
    </citation>
    <scope>IDENTIFICATION</scope>
</reference>
<organism evidence="1">
    <name type="scientific">Mesocestoides corti</name>
    <name type="common">Flatworm</name>
    <dbReference type="NCBI Taxonomy" id="53468"/>
    <lineage>
        <taxon>Eukaryota</taxon>
        <taxon>Metazoa</taxon>
        <taxon>Spiralia</taxon>
        <taxon>Lophotrochozoa</taxon>
        <taxon>Platyhelminthes</taxon>
        <taxon>Cestoda</taxon>
        <taxon>Eucestoda</taxon>
        <taxon>Cyclophyllidea</taxon>
        <taxon>Mesocestoididae</taxon>
        <taxon>Mesocestoides</taxon>
    </lineage>
</organism>
<evidence type="ECO:0000313" key="1">
    <source>
        <dbReference type="WBParaSite" id="MCU_004924-RA"/>
    </source>
</evidence>
<name>A0A5K3F548_MESCO</name>